<accession>A0A2K3KT76</accession>
<sequence>MKKVKNQDLEFCGVVSECSKVEVLEEVVVDAKEEEWNREIEIFLQQWDVGLEEAPKV</sequence>
<feature type="non-terminal residue" evidence="1">
    <location>
        <position position="57"/>
    </location>
</feature>
<dbReference type="AlphaFoldDB" id="A0A2K3KT76"/>
<reference evidence="1 2" key="1">
    <citation type="journal article" date="2014" name="Am. J. Bot.">
        <title>Genome assembly and annotation for red clover (Trifolium pratense; Fabaceae).</title>
        <authorList>
            <person name="Istvanek J."/>
            <person name="Jaros M."/>
            <person name="Krenek A."/>
            <person name="Repkova J."/>
        </authorList>
    </citation>
    <scope>NUCLEOTIDE SEQUENCE [LARGE SCALE GENOMIC DNA]</scope>
    <source>
        <strain evidence="2">cv. Tatra</strain>
        <tissue evidence="1">Young leaves</tissue>
    </source>
</reference>
<name>A0A2K3KT76_TRIPR</name>
<evidence type="ECO:0000313" key="1">
    <source>
        <dbReference type="EMBL" id="PNX69485.1"/>
    </source>
</evidence>
<organism evidence="1 2">
    <name type="scientific">Trifolium pratense</name>
    <name type="common">Red clover</name>
    <dbReference type="NCBI Taxonomy" id="57577"/>
    <lineage>
        <taxon>Eukaryota</taxon>
        <taxon>Viridiplantae</taxon>
        <taxon>Streptophyta</taxon>
        <taxon>Embryophyta</taxon>
        <taxon>Tracheophyta</taxon>
        <taxon>Spermatophyta</taxon>
        <taxon>Magnoliopsida</taxon>
        <taxon>eudicotyledons</taxon>
        <taxon>Gunneridae</taxon>
        <taxon>Pentapetalae</taxon>
        <taxon>rosids</taxon>
        <taxon>fabids</taxon>
        <taxon>Fabales</taxon>
        <taxon>Fabaceae</taxon>
        <taxon>Papilionoideae</taxon>
        <taxon>50 kb inversion clade</taxon>
        <taxon>NPAAA clade</taxon>
        <taxon>Hologalegina</taxon>
        <taxon>IRL clade</taxon>
        <taxon>Trifolieae</taxon>
        <taxon>Trifolium</taxon>
    </lineage>
</organism>
<dbReference type="EMBL" id="ASHM01250755">
    <property type="protein sequence ID" value="PNX69485.1"/>
    <property type="molecule type" value="Genomic_DNA"/>
</dbReference>
<evidence type="ECO:0000313" key="2">
    <source>
        <dbReference type="Proteomes" id="UP000236291"/>
    </source>
</evidence>
<comment type="caution">
    <text evidence="1">The sequence shown here is derived from an EMBL/GenBank/DDBJ whole genome shotgun (WGS) entry which is preliminary data.</text>
</comment>
<proteinExistence type="predicted"/>
<gene>
    <name evidence="1" type="ORF">L195_g064458</name>
</gene>
<dbReference type="Proteomes" id="UP000236291">
    <property type="component" value="Unassembled WGS sequence"/>
</dbReference>
<protein>
    <submittedName>
        <fullName evidence="1">Uncharacterized protein</fullName>
    </submittedName>
</protein>
<reference evidence="1 2" key="2">
    <citation type="journal article" date="2017" name="Front. Plant Sci.">
        <title>Gene Classification and Mining of Molecular Markers Useful in Red Clover (Trifolium pratense) Breeding.</title>
        <authorList>
            <person name="Istvanek J."/>
            <person name="Dluhosova J."/>
            <person name="Dluhos P."/>
            <person name="Patkova L."/>
            <person name="Nedelnik J."/>
            <person name="Repkova J."/>
        </authorList>
    </citation>
    <scope>NUCLEOTIDE SEQUENCE [LARGE SCALE GENOMIC DNA]</scope>
    <source>
        <strain evidence="2">cv. Tatra</strain>
        <tissue evidence="1">Young leaves</tissue>
    </source>
</reference>